<evidence type="ECO:0000313" key="2">
    <source>
        <dbReference type="EMBL" id="RMU63286.1"/>
    </source>
</evidence>
<dbReference type="CDD" id="cd01948">
    <property type="entry name" value="EAL"/>
    <property type="match status" value="1"/>
</dbReference>
<dbReference type="Gene3D" id="3.20.20.450">
    <property type="entry name" value="EAL domain"/>
    <property type="match status" value="1"/>
</dbReference>
<comment type="caution">
    <text evidence="2">The sequence shown here is derived from an EMBL/GenBank/DDBJ whole genome shotgun (WGS) entry which is preliminary data.</text>
</comment>
<dbReference type="PANTHER" id="PTHR33121">
    <property type="entry name" value="CYCLIC DI-GMP PHOSPHODIESTERASE PDEF"/>
    <property type="match status" value="1"/>
</dbReference>
<dbReference type="PANTHER" id="PTHR33121:SF70">
    <property type="entry name" value="SIGNALING PROTEIN YKOW"/>
    <property type="match status" value="1"/>
</dbReference>
<dbReference type="EMBL" id="RBUA01000293">
    <property type="protein sequence ID" value="RMU63286.1"/>
    <property type="molecule type" value="Genomic_DNA"/>
</dbReference>
<evidence type="ECO:0000313" key="3">
    <source>
        <dbReference type="Proteomes" id="UP000280395"/>
    </source>
</evidence>
<dbReference type="AlphaFoldDB" id="A0A3M5VYU9"/>
<dbReference type="InterPro" id="IPR050706">
    <property type="entry name" value="Cyclic-di-GMP_PDE-like"/>
</dbReference>
<evidence type="ECO:0000259" key="1">
    <source>
        <dbReference type="PROSITE" id="PS50883"/>
    </source>
</evidence>
<dbReference type="SUPFAM" id="SSF141868">
    <property type="entry name" value="EAL domain-like"/>
    <property type="match status" value="1"/>
</dbReference>
<name>A0A3M5VYU9_PSESX</name>
<dbReference type="InterPro" id="IPR001633">
    <property type="entry name" value="EAL_dom"/>
</dbReference>
<accession>A0A3M5VYU9</accession>
<gene>
    <name evidence="2" type="ORF">ALP29_04273</name>
</gene>
<reference evidence="2 3" key="1">
    <citation type="submission" date="2018-08" db="EMBL/GenBank/DDBJ databases">
        <title>Recombination of ecologically and evolutionarily significant loci maintains genetic cohesion in the Pseudomonas syringae species complex.</title>
        <authorList>
            <person name="Dillon M."/>
            <person name="Thakur S."/>
            <person name="Almeida R.N.D."/>
            <person name="Weir B.S."/>
            <person name="Guttman D.S."/>
        </authorList>
    </citation>
    <scope>NUCLEOTIDE SEQUENCE [LARGE SCALE GENOMIC DNA]</scope>
    <source>
        <strain evidence="2 3">ICMP 14479</strain>
    </source>
</reference>
<dbReference type="Pfam" id="PF00563">
    <property type="entry name" value="EAL"/>
    <property type="match status" value="1"/>
</dbReference>
<proteinExistence type="predicted"/>
<organism evidence="2 3">
    <name type="scientific">Pseudomonas syringae pv. avii</name>
    <dbReference type="NCBI Taxonomy" id="663959"/>
    <lineage>
        <taxon>Bacteria</taxon>
        <taxon>Pseudomonadati</taxon>
        <taxon>Pseudomonadota</taxon>
        <taxon>Gammaproteobacteria</taxon>
        <taxon>Pseudomonadales</taxon>
        <taxon>Pseudomonadaceae</taxon>
        <taxon>Pseudomonas</taxon>
        <taxon>Pseudomonas syringae</taxon>
    </lineage>
</organism>
<dbReference type="Proteomes" id="UP000280395">
    <property type="component" value="Unassembled WGS sequence"/>
</dbReference>
<dbReference type="SMART" id="SM00052">
    <property type="entry name" value="EAL"/>
    <property type="match status" value="1"/>
</dbReference>
<sequence>MILNVAVPNEFSALRVITLASDAACAHRLASALSGMGVLPLANVDSLDALQAWLDDYPVDVIVSEIRPECGDGLMLPSLLKARLESGKLAQFPGILWMGETTLGAPGGAADGARTSARERSAKPLWIKYLGGVAVSALESHARLARAAGIFVEIVREGGTLDLGDALRATVLTRVQPDPSLRKNTFDALAEDEVIHALTTGDGLRFVFQPQFELLSRRIVGAEALVRWKHPRFGEVPPSVLMPLVNRLGLDLLLFSLVEMWTIKVMLSLKRANIQIPIAVNASAKTICTPNFADRLAARMRQAELPNRLLKIELTEDVPEPNELYLSASLTAIRAKGFQVSMDDFGTGAATFALLANLSFDEMKIDGSFVRGVEQHSSSRNVIAGIVNWARLLNLSLVAEGIEDESTIPLLHRLGCRVGQGYALARPMEIDAFLNFVTQQNSNGASAIE</sequence>
<protein>
    <recommendedName>
        <fullName evidence="1">EAL domain-containing protein</fullName>
    </recommendedName>
</protein>
<dbReference type="PROSITE" id="PS50883">
    <property type="entry name" value="EAL"/>
    <property type="match status" value="1"/>
</dbReference>
<feature type="domain" description="EAL" evidence="1">
    <location>
        <begin position="187"/>
        <end position="441"/>
    </location>
</feature>
<dbReference type="GO" id="GO:0071111">
    <property type="term" value="F:cyclic-guanylate-specific phosphodiesterase activity"/>
    <property type="evidence" value="ECO:0007669"/>
    <property type="project" value="InterPro"/>
</dbReference>
<dbReference type="InterPro" id="IPR035919">
    <property type="entry name" value="EAL_sf"/>
</dbReference>